<dbReference type="SFLD" id="SFLDF00562">
    <property type="entry name" value="HemN-like__clustered_with_heat"/>
    <property type="match status" value="1"/>
</dbReference>
<dbReference type="SFLD" id="SFLDS00029">
    <property type="entry name" value="Radical_SAM"/>
    <property type="match status" value="2"/>
</dbReference>
<dbReference type="Gene3D" id="3.20.20.70">
    <property type="entry name" value="Aldolase class I"/>
    <property type="match status" value="1"/>
</dbReference>
<dbReference type="InterPro" id="IPR007197">
    <property type="entry name" value="rSAM"/>
</dbReference>
<reference evidence="11" key="1">
    <citation type="submission" date="2023-06" db="EMBL/GenBank/DDBJ databases">
        <title>Sysu t00039.</title>
        <authorList>
            <person name="Gao L."/>
            <person name="Fang B.-Z."/>
            <person name="Li W.-J."/>
        </authorList>
    </citation>
    <scope>NUCLEOTIDE SEQUENCE</scope>
    <source>
        <strain evidence="11">SYSU T00039</strain>
    </source>
</reference>
<proteinExistence type="inferred from homology"/>
<name>A0AAW7LZU0_9MICO</name>
<dbReference type="CDD" id="cd01335">
    <property type="entry name" value="Radical_SAM"/>
    <property type="match status" value="1"/>
</dbReference>
<dbReference type="InterPro" id="IPR013785">
    <property type="entry name" value="Aldolase_TIM"/>
</dbReference>
<dbReference type="SMART" id="SM00729">
    <property type="entry name" value="Elp3"/>
    <property type="match status" value="1"/>
</dbReference>
<keyword evidence="9" id="KW-0963">Cytoplasm</keyword>
<evidence type="ECO:0000256" key="7">
    <source>
        <dbReference type="ARBA" id="ARBA00023014"/>
    </source>
</evidence>
<dbReference type="GO" id="GO:0005737">
    <property type="term" value="C:cytoplasm"/>
    <property type="evidence" value="ECO:0007669"/>
    <property type="project" value="UniProtKB-SubCell"/>
</dbReference>
<keyword evidence="4 9" id="KW-0949">S-adenosyl-L-methionine</keyword>
<evidence type="ECO:0000256" key="3">
    <source>
        <dbReference type="ARBA" id="ARBA00022617"/>
    </source>
</evidence>
<accession>A0AAW7LZU0</accession>
<keyword evidence="5 9" id="KW-0479">Metal-binding</keyword>
<evidence type="ECO:0000256" key="1">
    <source>
        <dbReference type="ARBA" id="ARBA00006100"/>
    </source>
</evidence>
<keyword evidence="6 9" id="KW-0408">Iron</keyword>
<dbReference type="EMBL" id="JAUHPX010000001">
    <property type="protein sequence ID" value="MDN4487033.1"/>
    <property type="molecule type" value="Genomic_DNA"/>
</dbReference>
<dbReference type="InterPro" id="IPR058240">
    <property type="entry name" value="rSAM_sf"/>
</dbReference>
<keyword evidence="9" id="KW-0004">4Fe-4S</keyword>
<dbReference type="PANTHER" id="PTHR13932:SF5">
    <property type="entry name" value="RADICAL S-ADENOSYL METHIONINE DOMAIN-CONTAINING PROTEIN 1, MITOCHONDRIAL"/>
    <property type="match status" value="1"/>
</dbReference>
<dbReference type="Pfam" id="PF04055">
    <property type="entry name" value="Radical_SAM"/>
    <property type="match status" value="1"/>
</dbReference>
<dbReference type="GO" id="GO:0004109">
    <property type="term" value="F:coproporphyrinogen oxidase activity"/>
    <property type="evidence" value="ECO:0007669"/>
    <property type="project" value="InterPro"/>
</dbReference>
<dbReference type="SFLD" id="SFLDG01082">
    <property type="entry name" value="B12-binding_domain_containing"/>
    <property type="match status" value="1"/>
</dbReference>
<comment type="function">
    <text evidence="9">Probably acts as a heme chaperone, transferring heme to an unknown acceptor. Binds one molecule of heme per monomer, possibly covalently. Binds 1 [4Fe-4S] cluster. The cluster is coordinated with 3 cysteines and an exchangeable S-adenosyl-L-methionine.</text>
</comment>
<evidence type="ECO:0000256" key="2">
    <source>
        <dbReference type="ARBA" id="ARBA00017228"/>
    </source>
</evidence>
<dbReference type="NCBIfam" id="TIGR00539">
    <property type="entry name" value="hemN_rel"/>
    <property type="match status" value="1"/>
</dbReference>
<dbReference type="InterPro" id="IPR004559">
    <property type="entry name" value="HemW-like"/>
</dbReference>
<dbReference type="SFLD" id="SFLDG01065">
    <property type="entry name" value="anaerobic_coproporphyrinogen-I"/>
    <property type="match status" value="2"/>
</dbReference>
<dbReference type="InterPro" id="IPR006638">
    <property type="entry name" value="Elp3/MiaA/NifB-like_rSAM"/>
</dbReference>
<dbReference type="SFLD" id="SFLDF00288">
    <property type="entry name" value="HemN-like__clustered_with_nucl"/>
    <property type="match status" value="1"/>
</dbReference>
<dbReference type="Proteomes" id="UP001172737">
    <property type="component" value="Unassembled WGS sequence"/>
</dbReference>
<comment type="subcellular location">
    <subcellularLocation>
        <location evidence="9">Cytoplasm</location>
    </subcellularLocation>
</comment>
<keyword evidence="8 9" id="KW-0143">Chaperone</keyword>
<evidence type="ECO:0000256" key="6">
    <source>
        <dbReference type="ARBA" id="ARBA00023004"/>
    </source>
</evidence>
<feature type="domain" description="Radical SAM core" evidence="10">
    <location>
        <begin position="5"/>
        <end position="245"/>
    </location>
</feature>
<dbReference type="AlphaFoldDB" id="A0AAW7LZU0"/>
<organism evidence="11 12">
    <name type="scientific">Demequina lignilytica</name>
    <dbReference type="NCBI Taxonomy" id="3051663"/>
    <lineage>
        <taxon>Bacteria</taxon>
        <taxon>Bacillati</taxon>
        <taxon>Actinomycetota</taxon>
        <taxon>Actinomycetes</taxon>
        <taxon>Micrococcales</taxon>
        <taxon>Demequinaceae</taxon>
        <taxon>Demequina</taxon>
    </lineage>
</organism>
<evidence type="ECO:0000256" key="5">
    <source>
        <dbReference type="ARBA" id="ARBA00022723"/>
    </source>
</evidence>
<dbReference type="GO" id="GO:0006779">
    <property type="term" value="P:porphyrin-containing compound biosynthetic process"/>
    <property type="evidence" value="ECO:0007669"/>
    <property type="project" value="InterPro"/>
</dbReference>
<keyword evidence="12" id="KW-1185">Reference proteome</keyword>
<dbReference type="PROSITE" id="PS51918">
    <property type="entry name" value="RADICAL_SAM"/>
    <property type="match status" value="1"/>
</dbReference>
<dbReference type="PANTHER" id="PTHR13932">
    <property type="entry name" value="COPROPORPHYRINIGEN III OXIDASE"/>
    <property type="match status" value="1"/>
</dbReference>
<dbReference type="RefSeq" id="WP_301120305.1">
    <property type="nucleotide sequence ID" value="NZ_JAUHPX010000001.1"/>
</dbReference>
<protein>
    <recommendedName>
        <fullName evidence="2 9">Heme chaperone HemW</fullName>
    </recommendedName>
</protein>
<dbReference type="SUPFAM" id="SSF102114">
    <property type="entry name" value="Radical SAM enzymes"/>
    <property type="match status" value="1"/>
</dbReference>
<dbReference type="GO" id="GO:0051539">
    <property type="term" value="F:4 iron, 4 sulfur cluster binding"/>
    <property type="evidence" value="ECO:0007669"/>
    <property type="project" value="UniProtKB-UniRule"/>
</dbReference>
<evidence type="ECO:0000256" key="9">
    <source>
        <dbReference type="RuleBase" id="RU364116"/>
    </source>
</evidence>
<keyword evidence="7 9" id="KW-0411">Iron-sulfur</keyword>
<evidence type="ECO:0000256" key="8">
    <source>
        <dbReference type="ARBA" id="ARBA00023186"/>
    </source>
</evidence>
<evidence type="ECO:0000313" key="11">
    <source>
        <dbReference type="EMBL" id="MDN4487033.1"/>
    </source>
</evidence>
<evidence type="ECO:0000259" key="10">
    <source>
        <dbReference type="PROSITE" id="PS51918"/>
    </source>
</evidence>
<evidence type="ECO:0000313" key="12">
    <source>
        <dbReference type="Proteomes" id="UP001172737"/>
    </source>
</evidence>
<gene>
    <name evidence="11" type="primary">hemW</name>
    <name evidence="11" type="ORF">QQX10_02515</name>
</gene>
<comment type="caution">
    <text evidence="11">The sequence shown here is derived from an EMBL/GenBank/DDBJ whole genome shotgun (WGS) entry which is preliminary data.</text>
</comment>
<evidence type="ECO:0000256" key="4">
    <source>
        <dbReference type="ARBA" id="ARBA00022691"/>
    </source>
</evidence>
<sequence>MTTLVGARRDLGIYIHVPFCAVRCGYCDFNTYAPGEVEGATREGYVEAALEEMALARRTMQGDDRTVRTVFFGGGTPTMLDSAALTTLLEAVRGTWGLAADAEVTTEANPDSVSRESLQALARAGFTRVSLGMQSAVPHVLATLDRTHNPANVARAVAMAREAGLAVSLDLIYGTPGESLSDWRASLEAAIALEPDHVSAYALVIEPGTRMGGQLRRGEVQPTDPDTQAEMYELADTLLSRAGYAWYEVSNWARSPDQRCRHNVAYWRSQDWWGVGPGAHSYLGPRIGADGAEVPARRWWNVKHPRAYAARLGAGESPEADGEELGADDLRLERVMLRLRLSEGVDAAEVADRPEAVARLVADGLLDGAAAVAGTLRLTRRGRLLADLAVRALAF</sequence>
<comment type="similarity">
    <text evidence="1">Belongs to the anaerobic coproporphyrinogen-III oxidase family. HemW subfamily.</text>
</comment>
<dbReference type="InterPro" id="IPR034505">
    <property type="entry name" value="Coproporphyrinogen-III_oxidase"/>
</dbReference>
<keyword evidence="3 9" id="KW-0349">Heme</keyword>
<dbReference type="GO" id="GO:0046872">
    <property type="term" value="F:metal ion binding"/>
    <property type="evidence" value="ECO:0007669"/>
    <property type="project" value="UniProtKB-UniRule"/>
</dbReference>